<evidence type="ECO:0000313" key="2">
    <source>
        <dbReference type="EMBL" id="OJA03058.1"/>
    </source>
</evidence>
<dbReference type="AlphaFoldDB" id="A0A1J8Q0V4"/>
<reference evidence="3" key="1">
    <citation type="submission" date="2016-09" db="EMBL/GenBank/DDBJ databases">
        <title>Genome Sequence of Bathymodiolus thermophilus sulfur-oxidizing gill endosymbiont.</title>
        <authorList>
            <person name="Ponnudurai R."/>
            <person name="Kleiner M."/>
            <person name="Sayavedra L."/>
            <person name="Thuermer A."/>
            <person name="Felbeck H."/>
            <person name="Schlueter R."/>
            <person name="Schweder T."/>
            <person name="Markert S."/>
        </authorList>
    </citation>
    <scope>NUCLEOTIDE SEQUENCE [LARGE SCALE GENOMIC DNA]</scope>
    <source>
        <strain evidence="3">BAT/CrabSpa'14</strain>
    </source>
</reference>
<feature type="transmembrane region" description="Helical" evidence="1">
    <location>
        <begin position="12"/>
        <end position="30"/>
    </location>
</feature>
<protein>
    <submittedName>
        <fullName evidence="2">Uncharacterized protein</fullName>
    </submittedName>
</protein>
<proteinExistence type="predicted"/>
<gene>
    <name evidence="2" type="ORF">BGC33_08095</name>
</gene>
<evidence type="ECO:0000256" key="1">
    <source>
        <dbReference type="SAM" id="Phobius"/>
    </source>
</evidence>
<dbReference type="Proteomes" id="UP000182798">
    <property type="component" value="Unassembled WGS sequence"/>
</dbReference>
<dbReference type="EMBL" id="MIQH01001127">
    <property type="protein sequence ID" value="OJA03058.1"/>
    <property type="molecule type" value="Genomic_DNA"/>
</dbReference>
<feature type="non-terminal residue" evidence="2">
    <location>
        <position position="63"/>
    </location>
</feature>
<comment type="caution">
    <text evidence="2">The sequence shown here is derived from an EMBL/GenBank/DDBJ whole genome shotgun (WGS) entry which is preliminary data.</text>
</comment>
<name>A0A1J8Q0V4_9GAMM</name>
<sequence>MGEKWIIDDYSYLCKGLYTIYLLISLLYTHNKKSNNTTPLISFIFENGINKVRSFIYLVGRPT</sequence>
<keyword evidence="1" id="KW-0812">Transmembrane</keyword>
<keyword evidence="1" id="KW-0472">Membrane</keyword>
<evidence type="ECO:0000313" key="3">
    <source>
        <dbReference type="Proteomes" id="UP000182798"/>
    </source>
</evidence>
<organism evidence="2 3">
    <name type="scientific">Bathymodiolus thermophilus thioautotrophic gill symbiont</name>
    <dbReference type="NCBI Taxonomy" id="2360"/>
    <lineage>
        <taxon>Bacteria</taxon>
        <taxon>Pseudomonadati</taxon>
        <taxon>Pseudomonadota</taxon>
        <taxon>Gammaproteobacteria</taxon>
        <taxon>sulfur-oxidizing symbionts</taxon>
    </lineage>
</organism>
<accession>A0A1J8Q0V4</accession>
<keyword evidence="1" id="KW-1133">Transmembrane helix</keyword>